<dbReference type="AlphaFoldDB" id="A0A8C0QAE3"/>
<feature type="compositionally biased region" description="Pro residues" evidence="1">
    <location>
        <begin position="319"/>
        <end position="365"/>
    </location>
</feature>
<dbReference type="PANTHER" id="PTHR37352:SF1">
    <property type="entry name" value="TESTIS-SPECIFIC GENE 13 PROTEIN"/>
    <property type="match status" value="1"/>
</dbReference>
<name>A0A8C0QAE3_CANLF</name>
<proteinExistence type="predicted"/>
<feature type="compositionally biased region" description="Basic residues" evidence="1">
    <location>
        <begin position="412"/>
        <end position="421"/>
    </location>
</feature>
<dbReference type="Proteomes" id="UP000694542">
    <property type="component" value="Chromosome 14"/>
</dbReference>
<reference evidence="2" key="2">
    <citation type="submission" date="2025-08" db="UniProtKB">
        <authorList>
            <consortium name="Ensembl"/>
        </authorList>
    </citation>
    <scope>IDENTIFICATION</scope>
</reference>
<dbReference type="PANTHER" id="PTHR37352">
    <property type="entry name" value="TESTIS-SPECIFIC GENE 13 PROTEIN"/>
    <property type="match status" value="1"/>
</dbReference>
<evidence type="ECO:0000256" key="1">
    <source>
        <dbReference type="SAM" id="MobiDB-lite"/>
    </source>
</evidence>
<feature type="compositionally biased region" description="Basic residues" evidence="1">
    <location>
        <begin position="278"/>
        <end position="292"/>
    </location>
</feature>
<dbReference type="Ensembl" id="ENSCAFT00040012967.1">
    <property type="protein sequence ID" value="ENSCAFP00040011222.1"/>
    <property type="gene ID" value="ENSCAFG00040006992.1"/>
</dbReference>
<dbReference type="InterPro" id="IPR029241">
    <property type="entry name" value="TSGA13"/>
</dbReference>
<protein>
    <submittedName>
        <fullName evidence="2">COPI coat complex subunit gamma 2</fullName>
    </submittedName>
</protein>
<feature type="region of interest" description="Disordered" evidence="1">
    <location>
        <begin position="217"/>
        <end position="428"/>
    </location>
</feature>
<sequence length="451" mass="49094">MGQKRHAKFQNSKSNIPGTSSVKFEKVIEVDNDEICDAVWQSKFVLKNLQHYAIHPNLAWYYEPLKSTALQRFLAQNRKIRSFMLKVAEYDQDKTLLILTNNPLPCPIDQQGKDMAPKYFSKELPLKESYQHKPPGTVCLPLMSQKKKLRSGLKPTFPVTLLEDPTSQREQWFRFSTDNDFKSEGKYLKVCALRKQKKMYPQLNFASVCKRDMRKDVAKSGSDVPTSEAARAPPSLSSLPNQEPASPVPGSAPAATEGPRSGSSGRPLPSSEGDPPGRRRLPRLGGRTRRRPGRADQIKPHCARSGLALRLAGRRVRPPVGPRPAPPPPVGPRPAPPRPATPVGPRPAPPAPRPPRGPPPRPAPPAGAATHPGGPAPAPPPRGCGRGEGVAAAPGDGRGRHSREGGPSPRVTGRRPNRRRGAGPAFLQPLPLAAAAPGRLRWVWALGSRPR</sequence>
<accession>A0A8C0QAE3</accession>
<evidence type="ECO:0000313" key="3">
    <source>
        <dbReference type="Proteomes" id="UP000694542"/>
    </source>
</evidence>
<gene>
    <name evidence="2" type="primary">COPG2</name>
</gene>
<feature type="compositionally biased region" description="Low complexity" evidence="1">
    <location>
        <begin position="244"/>
        <end position="273"/>
    </location>
</feature>
<reference evidence="2" key="1">
    <citation type="submission" date="2018-10" db="EMBL/GenBank/DDBJ databases">
        <title>De novo assembly of a Great Dane genome.</title>
        <authorList>
            <person name="Kidd J.M."/>
            <person name="Pendleton A.L."/>
            <person name="Shen F."/>
            <person name="Emery S."/>
        </authorList>
    </citation>
    <scope>NUCLEOTIDE SEQUENCE [LARGE SCALE GENOMIC DNA]</scope>
    <source>
        <strain evidence="2">Great Dane</strain>
    </source>
</reference>
<dbReference type="Pfam" id="PF14994">
    <property type="entry name" value="TSGA13"/>
    <property type="match status" value="1"/>
</dbReference>
<dbReference type="OrthoDB" id="9946729at2759"/>
<evidence type="ECO:0000313" key="2">
    <source>
        <dbReference type="Ensembl" id="ENSCAFP00040011222.1"/>
    </source>
</evidence>
<organism evidence="2 3">
    <name type="scientific">Canis lupus familiaris</name>
    <name type="common">Dog</name>
    <name type="synonym">Canis familiaris</name>
    <dbReference type="NCBI Taxonomy" id="9615"/>
    <lineage>
        <taxon>Eukaryota</taxon>
        <taxon>Metazoa</taxon>
        <taxon>Chordata</taxon>
        <taxon>Craniata</taxon>
        <taxon>Vertebrata</taxon>
        <taxon>Euteleostomi</taxon>
        <taxon>Mammalia</taxon>
        <taxon>Eutheria</taxon>
        <taxon>Laurasiatheria</taxon>
        <taxon>Carnivora</taxon>
        <taxon>Caniformia</taxon>
        <taxon>Canidae</taxon>
        <taxon>Canis</taxon>
    </lineage>
</organism>